<gene>
    <name evidence="2" type="ORF">UN63_15290</name>
</gene>
<feature type="non-terminal residue" evidence="2">
    <location>
        <position position="52"/>
    </location>
</feature>
<accession>A0A2P5TIL4</accession>
<dbReference type="EMBL" id="MPZM01000055">
    <property type="protein sequence ID" value="PPL14622.1"/>
    <property type="molecule type" value="Genomic_DNA"/>
</dbReference>
<reference evidence="3" key="1">
    <citation type="submission" date="2016-11" db="EMBL/GenBank/DDBJ databases">
        <authorList>
            <person name="Sisinthy S."/>
            <person name="Ara S."/>
            <person name="Gundlapally S.R."/>
        </authorList>
    </citation>
    <scope>NUCLEOTIDE SEQUENCE [LARGE SCALE GENOMIC DNA]</scope>
    <source>
        <strain evidence="3">V1-41</strain>
    </source>
</reference>
<dbReference type="OrthoDB" id="5291101at2"/>
<name>A0A2P5TIL4_9GAMM</name>
<dbReference type="InterPro" id="IPR029044">
    <property type="entry name" value="Nucleotide-diphossugar_trans"/>
</dbReference>
<dbReference type="AlphaFoldDB" id="A0A2P5TIL4"/>
<sequence length="52" mass="5501">MSLSIIMPMLNEADSLPETLRELCHYDASAELILVDGGSTDDSVALAHQAGV</sequence>
<evidence type="ECO:0000313" key="2">
    <source>
        <dbReference type="EMBL" id="PPL14622.1"/>
    </source>
</evidence>
<keyword evidence="3" id="KW-1185">Reference proteome</keyword>
<dbReference type="Gene3D" id="3.90.550.10">
    <property type="entry name" value="Spore Coat Polysaccharide Biosynthesis Protein SpsA, Chain A"/>
    <property type="match status" value="1"/>
</dbReference>
<comment type="caution">
    <text evidence="2">The sequence shown here is derived from an EMBL/GenBank/DDBJ whole genome shotgun (WGS) entry which is preliminary data.</text>
</comment>
<evidence type="ECO:0000313" key="3">
    <source>
        <dbReference type="Proteomes" id="UP000242231"/>
    </source>
</evidence>
<dbReference type="GO" id="GO:0016740">
    <property type="term" value="F:transferase activity"/>
    <property type="evidence" value="ECO:0007669"/>
    <property type="project" value="UniProtKB-KW"/>
</dbReference>
<dbReference type="SUPFAM" id="SSF53448">
    <property type="entry name" value="Nucleotide-diphospho-sugar transferases"/>
    <property type="match status" value="1"/>
</dbReference>
<dbReference type="Pfam" id="PF00535">
    <property type="entry name" value="Glycos_transf_2"/>
    <property type="match status" value="1"/>
</dbReference>
<feature type="domain" description="Glycosyltransferase 2-like" evidence="1">
    <location>
        <begin position="4"/>
        <end position="49"/>
    </location>
</feature>
<keyword evidence="2" id="KW-0808">Transferase</keyword>
<protein>
    <submittedName>
        <fullName evidence="2">Glycosyl transferase</fullName>
    </submittedName>
</protein>
<proteinExistence type="predicted"/>
<dbReference type="InterPro" id="IPR001173">
    <property type="entry name" value="Glyco_trans_2-like"/>
</dbReference>
<evidence type="ECO:0000259" key="1">
    <source>
        <dbReference type="Pfam" id="PF00535"/>
    </source>
</evidence>
<dbReference type="Proteomes" id="UP000242231">
    <property type="component" value="Unassembled WGS sequence"/>
</dbReference>
<organism evidence="2 3">
    <name type="scientific">Oceanisphaera arctica</name>
    <dbReference type="NCBI Taxonomy" id="641510"/>
    <lineage>
        <taxon>Bacteria</taxon>
        <taxon>Pseudomonadati</taxon>
        <taxon>Pseudomonadota</taxon>
        <taxon>Gammaproteobacteria</taxon>
        <taxon>Aeromonadales</taxon>
        <taxon>Aeromonadaceae</taxon>
        <taxon>Oceanisphaera</taxon>
    </lineage>
</organism>